<comment type="catalytic activity">
    <reaction evidence="11 12">
        <text>L-aspartate 4-semialdehyde + pyruvate = (2S,4S)-4-hydroxy-2,3,4,5-tetrahydrodipicolinate + H2O + H(+)</text>
        <dbReference type="Rhea" id="RHEA:34171"/>
        <dbReference type="ChEBI" id="CHEBI:15361"/>
        <dbReference type="ChEBI" id="CHEBI:15377"/>
        <dbReference type="ChEBI" id="CHEBI:15378"/>
        <dbReference type="ChEBI" id="CHEBI:67139"/>
        <dbReference type="ChEBI" id="CHEBI:537519"/>
        <dbReference type="EC" id="4.3.3.7"/>
    </reaction>
</comment>
<dbReference type="EC" id="4.3.3.7" evidence="4 12"/>
<dbReference type="RefSeq" id="WP_133452258.1">
    <property type="nucleotide sequence ID" value="NZ_SCWF01000011.1"/>
</dbReference>
<dbReference type="PANTHER" id="PTHR12128">
    <property type="entry name" value="DIHYDRODIPICOLINATE SYNTHASE"/>
    <property type="match status" value="1"/>
</dbReference>
<protein>
    <recommendedName>
        <fullName evidence="4 12">4-hydroxy-tetrahydrodipicolinate synthase</fullName>
        <shortName evidence="12">HTPA synthase</shortName>
        <ecNumber evidence="4 12">4.3.3.7</ecNumber>
    </recommendedName>
</protein>
<dbReference type="GO" id="GO:0009089">
    <property type="term" value="P:lysine biosynthetic process via diaminopimelate"/>
    <property type="evidence" value="ECO:0007669"/>
    <property type="project" value="UniProtKB-UniRule"/>
</dbReference>
<evidence type="ECO:0000256" key="5">
    <source>
        <dbReference type="ARBA" id="ARBA00022490"/>
    </source>
</evidence>
<dbReference type="PANTHER" id="PTHR12128:SF66">
    <property type="entry name" value="4-HYDROXY-2-OXOGLUTARATE ALDOLASE, MITOCHONDRIAL"/>
    <property type="match status" value="1"/>
</dbReference>
<comment type="similarity">
    <text evidence="3 12 13">Belongs to the DapA family.</text>
</comment>
<dbReference type="HAMAP" id="MF_00418">
    <property type="entry name" value="DapA"/>
    <property type="match status" value="1"/>
</dbReference>
<dbReference type="GO" id="GO:0008840">
    <property type="term" value="F:4-hydroxy-tetrahydrodipicolinate synthase activity"/>
    <property type="evidence" value="ECO:0007669"/>
    <property type="project" value="UniProtKB-UniRule"/>
</dbReference>
<dbReference type="GO" id="GO:0019877">
    <property type="term" value="P:diaminopimelate biosynthetic process"/>
    <property type="evidence" value="ECO:0007669"/>
    <property type="project" value="UniProtKB-UniRule"/>
</dbReference>
<comment type="subcellular location">
    <subcellularLocation>
        <location evidence="12">Cytoplasm</location>
    </subcellularLocation>
</comment>
<keyword evidence="5 12" id="KW-0963">Cytoplasm</keyword>
<evidence type="ECO:0000256" key="12">
    <source>
        <dbReference type="HAMAP-Rule" id="MF_00418"/>
    </source>
</evidence>
<keyword evidence="17" id="KW-1185">Reference proteome</keyword>
<comment type="pathway">
    <text evidence="2 12">Amino-acid biosynthesis; L-lysine biosynthesis via DAP pathway; (S)-tetrahydrodipicolinate from L-aspartate: step 3/4.</text>
</comment>
<feature type="binding site" evidence="12 15">
    <location>
        <position position="204"/>
    </location>
    <ligand>
        <name>pyruvate</name>
        <dbReference type="ChEBI" id="CHEBI:15361"/>
    </ligand>
</feature>
<dbReference type="PRINTS" id="PR00146">
    <property type="entry name" value="DHPICSNTHASE"/>
</dbReference>
<feature type="active site" description="Schiff-base intermediate with substrate" evidence="12 14">
    <location>
        <position position="162"/>
    </location>
</feature>
<dbReference type="UniPathway" id="UPA00034">
    <property type="reaction ID" value="UER00017"/>
</dbReference>
<dbReference type="InterPro" id="IPR020624">
    <property type="entry name" value="Schiff_base-form_aldolases_CS"/>
</dbReference>
<evidence type="ECO:0000256" key="13">
    <source>
        <dbReference type="PIRNR" id="PIRNR001365"/>
    </source>
</evidence>
<feature type="active site" description="Proton donor/acceptor" evidence="12 14">
    <location>
        <position position="134"/>
    </location>
</feature>
<dbReference type="Pfam" id="PF00701">
    <property type="entry name" value="DHDPS"/>
    <property type="match status" value="1"/>
</dbReference>
<dbReference type="InterPro" id="IPR005263">
    <property type="entry name" value="DapA"/>
</dbReference>
<evidence type="ECO:0000256" key="3">
    <source>
        <dbReference type="ARBA" id="ARBA00007592"/>
    </source>
</evidence>
<reference evidence="16 17" key="1">
    <citation type="submission" date="2019-01" db="EMBL/GenBank/DDBJ databases">
        <title>Draft genome sequences of the type strains of six Macrococcus species.</title>
        <authorList>
            <person name="Mazhar S."/>
            <person name="Altermann E."/>
            <person name="Hill C."/>
            <person name="Mcauliffe O."/>
        </authorList>
    </citation>
    <scope>NUCLEOTIDE SEQUENCE [LARGE SCALE GENOMIC DNA]</scope>
    <source>
        <strain evidence="16 17">ATCC 51825</strain>
    </source>
</reference>
<evidence type="ECO:0000256" key="8">
    <source>
        <dbReference type="ARBA" id="ARBA00023154"/>
    </source>
</evidence>
<evidence type="ECO:0000313" key="17">
    <source>
        <dbReference type="Proteomes" id="UP000294843"/>
    </source>
</evidence>
<dbReference type="PROSITE" id="PS00665">
    <property type="entry name" value="DHDPS_1"/>
    <property type="match status" value="1"/>
</dbReference>
<keyword evidence="7 12" id="KW-0220">Diaminopimelate biosynthesis</keyword>
<comment type="subunit">
    <text evidence="12">Homotetramer; dimer of dimers.</text>
</comment>
<organism evidence="16 17">
    <name type="scientific">Macrococcus bovicus</name>
    <dbReference type="NCBI Taxonomy" id="69968"/>
    <lineage>
        <taxon>Bacteria</taxon>
        <taxon>Bacillati</taxon>
        <taxon>Bacillota</taxon>
        <taxon>Bacilli</taxon>
        <taxon>Bacillales</taxon>
        <taxon>Staphylococcaceae</taxon>
        <taxon>Macrococcus</taxon>
    </lineage>
</organism>
<dbReference type="Gene3D" id="3.20.20.70">
    <property type="entry name" value="Aldolase class I"/>
    <property type="match status" value="1"/>
</dbReference>
<dbReference type="InterPro" id="IPR020625">
    <property type="entry name" value="Schiff_base-form_aldolases_AS"/>
</dbReference>
<evidence type="ECO:0000256" key="10">
    <source>
        <dbReference type="ARBA" id="ARBA00023270"/>
    </source>
</evidence>
<gene>
    <name evidence="12" type="primary">dapA</name>
    <name evidence="16" type="ORF">ERX55_09065</name>
</gene>
<feature type="site" description="Part of a proton relay during catalysis" evidence="12">
    <location>
        <position position="45"/>
    </location>
</feature>
<comment type="caution">
    <text evidence="12">Was originally thought to be a dihydrodipicolinate synthase (DHDPS), catalyzing the condensation of (S)-aspartate-beta-semialdehyde [(S)-ASA] and pyruvate to dihydrodipicolinate (DHDP). However, it was shown in E.coli that the product of the enzymatic reaction is not dihydrodipicolinate but in fact (4S)-4-hydroxy-2,3,4,5-tetrahydro-(2S)-dipicolinic acid (HTPA), and that the consecutive dehydration reaction leading to DHDP is not spontaneous but catalyzed by DapB.</text>
</comment>
<dbReference type="InterPro" id="IPR002220">
    <property type="entry name" value="DapA-like"/>
</dbReference>
<dbReference type="AlphaFoldDB" id="A0A4R6BXX5"/>
<evidence type="ECO:0000256" key="6">
    <source>
        <dbReference type="ARBA" id="ARBA00022605"/>
    </source>
</evidence>
<evidence type="ECO:0000256" key="4">
    <source>
        <dbReference type="ARBA" id="ARBA00012086"/>
    </source>
</evidence>
<keyword evidence="8 12" id="KW-0457">Lysine biosynthesis</keyword>
<name>A0A4R6BXX5_9STAP</name>
<dbReference type="Proteomes" id="UP000294843">
    <property type="component" value="Unassembled WGS sequence"/>
</dbReference>
<keyword evidence="6 12" id="KW-0028">Amino-acid biosynthesis</keyword>
<accession>A0A4R6BXX5</accession>
<evidence type="ECO:0000256" key="11">
    <source>
        <dbReference type="ARBA" id="ARBA00047836"/>
    </source>
</evidence>
<dbReference type="EMBL" id="SCWF01000011">
    <property type="protein sequence ID" value="TDM13393.1"/>
    <property type="molecule type" value="Genomic_DNA"/>
</dbReference>
<feature type="site" description="Part of a proton relay during catalysis" evidence="12">
    <location>
        <position position="108"/>
    </location>
</feature>
<feature type="binding site" evidence="12 15">
    <location>
        <position position="46"/>
    </location>
    <ligand>
        <name>pyruvate</name>
        <dbReference type="ChEBI" id="CHEBI:15361"/>
    </ligand>
</feature>
<evidence type="ECO:0000256" key="9">
    <source>
        <dbReference type="ARBA" id="ARBA00023239"/>
    </source>
</evidence>
<dbReference type="PROSITE" id="PS00666">
    <property type="entry name" value="DHDPS_2"/>
    <property type="match status" value="1"/>
</dbReference>
<dbReference type="NCBIfam" id="TIGR00674">
    <property type="entry name" value="dapA"/>
    <property type="match status" value="1"/>
</dbReference>
<proteinExistence type="inferred from homology"/>
<dbReference type="SMART" id="SM01130">
    <property type="entry name" value="DHDPS"/>
    <property type="match status" value="1"/>
</dbReference>
<dbReference type="CDD" id="cd00950">
    <property type="entry name" value="DHDPS"/>
    <property type="match status" value="1"/>
</dbReference>
<dbReference type="PIRSF" id="PIRSF001365">
    <property type="entry name" value="DHDPS"/>
    <property type="match status" value="1"/>
</dbReference>
<comment type="caution">
    <text evidence="16">The sequence shown here is derived from an EMBL/GenBank/DDBJ whole genome shotgun (WGS) entry which is preliminary data.</text>
</comment>
<dbReference type="GO" id="GO:0005829">
    <property type="term" value="C:cytosol"/>
    <property type="evidence" value="ECO:0007669"/>
    <property type="project" value="TreeGrafter"/>
</dbReference>
<keyword evidence="9 12" id="KW-0456">Lyase</keyword>
<dbReference type="SUPFAM" id="SSF51569">
    <property type="entry name" value="Aldolase"/>
    <property type="match status" value="1"/>
</dbReference>
<evidence type="ECO:0000256" key="14">
    <source>
        <dbReference type="PIRSR" id="PIRSR001365-1"/>
    </source>
</evidence>
<dbReference type="InterPro" id="IPR013785">
    <property type="entry name" value="Aldolase_TIM"/>
</dbReference>
<comment type="function">
    <text evidence="1 12">Catalyzes the condensation of (S)-aspartate-beta-semialdehyde [(S)-ASA] and pyruvate to 4-hydroxy-tetrahydrodipicolinate (HTPA).</text>
</comment>
<evidence type="ECO:0000313" key="16">
    <source>
        <dbReference type="EMBL" id="TDM13393.1"/>
    </source>
</evidence>
<keyword evidence="10 12" id="KW-0704">Schiff base</keyword>
<dbReference type="OrthoDB" id="9782828at2"/>
<evidence type="ECO:0000256" key="2">
    <source>
        <dbReference type="ARBA" id="ARBA00005120"/>
    </source>
</evidence>
<evidence type="ECO:0000256" key="7">
    <source>
        <dbReference type="ARBA" id="ARBA00022915"/>
    </source>
</evidence>
<evidence type="ECO:0000256" key="1">
    <source>
        <dbReference type="ARBA" id="ARBA00003294"/>
    </source>
</evidence>
<sequence>MTLFTGTAVAITTPFKDGAVDYATFERHVEFLITNGMQSIFVNGTTGEGSTLNEEEKLNLVKLAVRVAAGRVPIVVGTGSNNTAASIEHSLKVKAAGADAIMLITPYYNKTNQRGLIAHFTAIADAVELPVVLYNVPARTNMTIEPETVVKLAAHPHIVALKDATGDMRYLEQVRAAVSDEFALYSGNDDSIIPFYARGGDGVISVVANAVPAEFQAIYETYATDPQEAERLFNQVSPLIDALGVDVNPMPIKALVTALGYANGEVRLPLVPLEQADSAAIHQAYKTYKGEVS</sequence>
<evidence type="ECO:0000256" key="15">
    <source>
        <dbReference type="PIRSR" id="PIRSR001365-2"/>
    </source>
</evidence>